<feature type="transmembrane region" description="Helical" evidence="1">
    <location>
        <begin position="13"/>
        <end position="34"/>
    </location>
</feature>
<dbReference type="RefSeq" id="XP_017868556.1">
    <property type="nucleotide sequence ID" value="XM_018013067.1"/>
</dbReference>
<feature type="transmembrane region" description="Helical" evidence="1">
    <location>
        <begin position="70"/>
        <end position="95"/>
    </location>
</feature>
<keyword evidence="1" id="KW-1133">Transmembrane helix</keyword>
<dbReference type="GeneID" id="108617315"/>
<gene>
    <name evidence="3" type="primary">LOC108617315</name>
</gene>
<reference evidence="2" key="1">
    <citation type="journal article" date="1997" name="Nucleic Acids Res.">
        <title>tRNAscan-SE: a program for improved detection of transfer RNA genes in genomic sequence.</title>
        <authorList>
            <person name="Lowe T.M."/>
            <person name="Eddy S.R."/>
        </authorList>
    </citation>
    <scope>NUCLEOTIDE SEQUENCE [LARGE SCALE GENOMIC DNA]</scope>
</reference>
<keyword evidence="2" id="KW-1185">Reference proteome</keyword>
<evidence type="ECO:0000313" key="2">
    <source>
        <dbReference type="Proteomes" id="UP000694904"/>
    </source>
</evidence>
<evidence type="ECO:0000313" key="3">
    <source>
        <dbReference type="RefSeq" id="XP_017868556.1"/>
    </source>
</evidence>
<keyword evidence="1" id="KW-0812">Transmembrane</keyword>
<reference evidence="2" key="2">
    <citation type="journal article" date="2016" name="G3 (Bethesda)">
        <title>Genome Evolution in Three Species of Cactophilic Drosophila.</title>
        <authorList>
            <person name="Sanchez-Flores A."/>
            <person name="Penazola F."/>
            <person name="Carpinteyro-Ponce J."/>
            <person name="Nazario-Yepiz N."/>
            <person name="Abreu-Goodger C."/>
            <person name="Machado C.A."/>
            <person name="Markow T.A."/>
        </authorList>
    </citation>
    <scope>NUCLEOTIDE SEQUENCE [LARGE SCALE GENOMIC DNA]</scope>
</reference>
<feature type="transmembrane region" description="Helical" evidence="1">
    <location>
        <begin position="116"/>
        <end position="134"/>
    </location>
</feature>
<keyword evidence="1" id="KW-0472">Membrane</keyword>
<feature type="transmembrane region" description="Helical" evidence="1">
    <location>
        <begin position="46"/>
        <end position="64"/>
    </location>
</feature>
<organism evidence="2 3">
    <name type="scientific">Drosophila arizonae</name>
    <name type="common">Fruit fly</name>
    <dbReference type="NCBI Taxonomy" id="7263"/>
    <lineage>
        <taxon>Eukaryota</taxon>
        <taxon>Metazoa</taxon>
        <taxon>Ecdysozoa</taxon>
        <taxon>Arthropoda</taxon>
        <taxon>Hexapoda</taxon>
        <taxon>Insecta</taxon>
        <taxon>Pterygota</taxon>
        <taxon>Neoptera</taxon>
        <taxon>Endopterygota</taxon>
        <taxon>Diptera</taxon>
        <taxon>Brachycera</taxon>
        <taxon>Muscomorpha</taxon>
        <taxon>Ephydroidea</taxon>
        <taxon>Drosophilidae</taxon>
        <taxon>Drosophila</taxon>
    </lineage>
</organism>
<protein>
    <submittedName>
        <fullName evidence="3">Uncharacterized protein LOC108617315 isoform X3</fullName>
    </submittedName>
</protein>
<reference evidence="3" key="3">
    <citation type="submission" date="2025-08" db="UniProtKB">
        <authorList>
            <consortium name="RefSeq"/>
        </authorList>
    </citation>
    <scope>IDENTIFICATION</scope>
    <source>
        <tissue evidence="3">Whole organism</tissue>
    </source>
</reference>
<name>A0ABM1PMX0_DROAR</name>
<accession>A0ABM1PMX0</accession>
<sequence>MVLLRKFCCFLKLRTGCYLIAVVDLIINLNIIIFSRGKIFTQVERGMAICHCIGCIMLIIGAIVQSTVLLTFFLITCLVNSCICVIMIIMLSIHFKVRNIIIIVASTITICKYRKRTTLLIWNIYCWILVFSYYRKISTTNSGDA</sequence>
<proteinExistence type="predicted"/>
<evidence type="ECO:0000256" key="1">
    <source>
        <dbReference type="SAM" id="Phobius"/>
    </source>
</evidence>
<dbReference type="Proteomes" id="UP000694904">
    <property type="component" value="Chromosome 5"/>
</dbReference>